<dbReference type="EMBL" id="CP041186">
    <property type="protein sequence ID" value="QDG54793.1"/>
    <property type="molecule type" value="Genomic_DNA"/>
</dbReference>
<dbReference type="AlphaFoldDB" id="A0A4Y6Q2L1"/>
<dbReference type="NCBIfam" id="NF033545">
    <property type="entry name" value="transpos_IS630"/>
    <property type="match status" value="1"/>
</dbReference>
<evidence type="ECO:0000313" key="3">
    <source>
        <dbReference type="EMBL" id="QDG53365.1"/>
    </source>
</evidence>
<dbReference type="SUPFAM" id="SSF53098">
    <property type="entry name" value="Ribonuclease H-like"/>
    <property type="match status" value="1"/>
</dbReference>
<protein>
    <submittedName>
        <fullName evidence="5">IS630 family transposase</fullName>
    </submittedName>
</protein>
<organism evidence="5 6">
    <name type="scientific">Persicimonas caeni</name>
    <dbReference type="NCBI Taxonomy" id="2292766"/>
    <lineage>
        <taxon>Bacteria</taxon>
        <taxon>Deltaproteobacteria</taxon>
        <taxon>Bradymonadales</taxon>
        <taxon>Bradymonadaceae</taxon>
        <taxon>Persicimonas</taxon>
    </lineage>
</organism>
<feature type="domain" description="Tc1-like transposase DDE" evidence="1">
    <location>
        <begin position="14"/>
        <end position="156"/>
    </location>
</feature>
<evidence type="ECO:0000313" key="2">
    <source>
        <dbReference type="EMBL" id="QDG49467.1"/>
    </source>
</evidence>
<gene>
    <name evidence="2" type="ORF">FIV42_01545</name>
    <name evidence="3" type="ORF">FIV42_22235</name>
    <name evidence="4" type="ORF">FIV42_22245</name>
    <name evidence="5" type="ORF">FIV42_29820</name>
</gene>
<dbReference type="OrthoDB" id="5504200at2"/>
<keyword evidence="6" id="KW-1185">Reference proteome</keyword>
<evidence type="ECO:0000313" key="5">
    <source>
        <dbReference type="EMBL" id="QDG54793.1"/>
    </source>
</evidence>
<evidence type="ECO:0000313" key="6">
    <source>
        <dbReference type="Proteomes" id="UP000315995"/>
    </source>
</evidence>
<sequence>MEATRENLGDDEVLYYADEFNISWLPTLRAMWSPVGQQVMIPTPGITTRRYGLGAVNWQTGDCIVLVRRRKRRIEACELLEALLTKHPDKTVYVVWDNAAMHSKKEIDHVVDQSNGRLKLLYLPTYSPWLNPIEMLWRHWRREVTHCELFETIDALVDATNDFFDRCNRLRHKVLSIIGSKHQDFCVCT</sequence>
<accession>A0A4Y6Q2L1</accession>
<evidence type="ECO:0000259" key="1">
    <source>
        <dbReference type="Pfam" id="PF13358"/>
    </source>
</evidence>
<evidence type="ECO:0000313" key="4">
    <source>
        <dbReference type="EMBL" id="QDG53367.1"/>
    </source>
</evidence>
<name>A0A4Y6Q2L1_PERCE</name>
<dbReference type="Gene3D" id="3.30.420.10">
    <property type="entry name" value="Ribonuclease H-like superfamily/Ribonuclease H"/>
    <property type="match status" value="1"/>
</dbReference>
<dbReference type="InterPro" id="IPR012337">
    <property type="entry name" value="RNaseH-like_sf"/>
</dbReference>
<dbReference type="Proteomes" id="UP000315995">
    <property type="component" value="Chromosome"/>
</dbReference>
<dbReference type="InterPro" id="IPR047655">
    <property type="entry name" value="Transpos_IS630-like"/>
</dbReference>
<dbReference type="EMBL" id="CP041186">
    <property type="protein sequence ID" value="QDG49467.1"/>
    <property type="molecule type" value="Genomic_DNA"/>
</dbReference>
<dbReference type="GO" id="GO:0003676">
    <property type="term" value="F:nucleic acid binding"/>
    <property type="evidence" value="ECO:0007669"/>
    <property type="project" value="InterPro"/>
</dbReference>
<dbReference type="InterPro" id="IPR036397">
    <property type="entry name" value="RNaseH_sf"/>
</dbReference>
<accession>A0A5B8YB76</accession>
<dbReference type="EMBL" id="CP041186">
    <property type="protein sequence ID" value="QDG53365.1"/>
    <property type="molecule type" value="Genomic_DNA"/>
</dbReference>
<dbReference type="InterPro" id="IPR038717">
    <property type="entry name" value="Tc1-like_DDE_dom"/>
</dbReference>
<dbReference type="EMBL" id="CP041186">
    <property type="protein sequence ID" value="QDG53367.1"/>
    <property type="molecule type" value="Genomic_DNA"/>
</dbReference>
<dbReference type="Pfam" id="PF13358">
    <property type="entry name" value="DDE_3"/>
    <property type="match status" value="1"/>
</dbReference>
<proteinExistence type="predicted"/>
<reference evidence="5 6" key="1">
    <citation type="submission" date="2019-06" db="EMBL/GenBank/DDBJ databases">
        <title>Persicimonas caeni gen. nov., sp. nov., a predatory bacterium isolated from solar saltern.</title>
        <authorList>
            <person name="Wang S."/>
        </authorList>
    </citation>
    <scope>NUCLEOTIDE SEQUENCE [LARGE SCALE GENOMIC DNA]</scope>
    <source>
        <strain evidence="5 6">YN101</strain>
    </source>
</reference>